<reference evidence="1 2" key="1">
    <citation type="submission" date="2016-12" db="EMBL/GenBank/DDBJ databases">
        <title>The new phylogeny of genus Mycobacterium.</title>
        <authorList>
            <person name="Tortoli E."/>
            <person name="Trovato A."/>
            <person name="Cirillo D.M."/>
        </authorList>
    </citation>
    <scope>NUCLEOTIDE SEQUENCE [LARGE SCALE GENOMIC DNA]</scope>
    <source>
        <strain evidence="1 2">DSM 45130</strain>
    </source>
</reference>
<dbReference type="SUPFAM" id="SSF54909">
    <property type="entry name" value="Dimeric alpha+beta barrel"/>
    <property type="match status" value="1"/>
</dbReference>
<evidence type="ECO:0000313" key="1">
    <source>
        <dbReference type="EMBL" id="ORA68111.1"/>
    </source>
</evidence>
<dbReference type="Proteomes" id="UP000192801">
    <property type="component" value="Unassembled WGS sequence"/>
</dbReference>
<evidence type="ECO:0000313" key="2">
    <source>
        <dbReference type="Proteomes" id="UP000192801"/>
    </source>
</evidence>
<dbReference type="AlphaFoldDB" id="A0A1X0D6T7"/>
<dbReference type="OrthoDB" id="4763972at2"/>
<organism evidence="1 2">
    <name type="scientific">Mycolicibacterium insubricum</name>
    <dbReference type="NCBI Taxonomy" id="444597"/>
    <lineage>
        <taxon>Bacteria</taxon>
        <taxon>Bacillati</taxon>
        <taxon>Actinomycetota</taxon>
        <taxon>Actinomycetes</taxon>
        <taxon>Mycobacteriales</taxon>
        <taxon>Mycobacteriaceae</taxon>
        <taxon>Mycolicibacterium</taxon>
    </lineage>
</organism>
<protein>
    <submittedName>
        <fullName evidence="1">Uncharacterized protein</fullName>
    </submittedName>
</protein>
<sequence length="119" mass="12682">MSEIHLRGTFPAIGRAELAEFTMLAEQVLAAVRAEPGVLQYDVFLSPDQARAVALQRYADSDAVLSTLVATRPLIQRLAALAGGLDLEVFGNLSPQLQEVFAASHTASGAPVYSRLMGL</sequence>
<dbReference type="RefSeq" id="WP_083031994.1">
    <property type="nucleotide sequence ID" value="NZ_AP022618.1"/>
</dbReference>
<name>A0A1X0D6T7_9MYCO</name>
<dbReference type="Gene3D" id="3.30.70.100">
    <property type="match status" value="1"/>
</dbReference>
<dbReference type="InterPro" id="IPR011008">
    <property type="entry name" value="Dimeric_a/b-barrel"/>
</dbReference>
<proteinExistence type="predicted"/>
<dbReference type="STRING" id="444597.BST26_14900"/>
<dbReference type="EMBL" id="MVHS01000038">
    <property type="protein sequence ID" value="ORA68111.1"/>
    <property type="molecule type" value="Genomic_DNA"/>
</dbReference>
<keyword evidence="2" id="KW-1185">Reference proteome</keyword>
<gene>
    <name evidence="1" type="ORF">BST26_14900</name>
</gene>
<comment type="caution">
    <text evidence="1">The sequence shown here is derived from an EMBL/GenBank/DDBJ whole genome shotgun (WGS) entry which is preliminary data.</text>
</comment>
<accession>A0A1X0D6T7</accession>